<dbReference type="InterPro" id="IPR001633">
    <property type="entry name" value="EAL_dom"/>
</dbReference>
<feature type="transmembrane region" description="Helical" evidence="1">
    <location>
        <begin position="218"/>
        <end position="251"/>
    </location>
</feature>
<name>A0ABN8DZK0_9VIBR</name>
<feature type="transmembrane region" description="Helical" evidence="1">
    <location>
        <begin position="17"/>
        <end position="34"/>
    </location>
</feature>
<dbReference type="Gene3D" id="3.20.20.450">
    <property type="entry name" value="EAL domain"/>
    <property type="match status" value="1"/>
</dbReference>
<keyword evidence="1" id="KW-1133">Transmembrane helix</keyword>
<dbReference type="SUPFAM" id="SSF141868">
    <property type="entry name" value="EAL domain-like"/>
    <property type="match status" value="1"/>
</dbReference>
<feature type="transmembrane region" description="Helical" evidence="1">
    <location>
        <begin position="263"/>
        <end position="281"/>
    </location>
</feature>
<keyword evidence="1" id="KW-0812">Transmembrane</keyword>
<dbReference type="SMART" id="SM00052">
    <property type="entry name" value="EAL"/>
    <property type="match status" value="1"/>
</dbReference>
<evidence type="ECO:0000313" key="3">
    <source>
        <dbReference type="EMBL" id="CAH0535123.1"/>
    </source>
</evidence>
<keyword evidence="4" id="KW-1185">Reference proteome</keyword>
<dbReference type="EMBL" id="CAKLDI010000002">
    <property type="protein sequence ID" value="CAH0535123.1"/>
    <property type="molecule type" value="Genomic_DNA"/>
</dbReference>
<feature type="transmembrane region" description="Helical" evidence="1">
    <location>
        <begin position="151"/>
        <end position="173"/>
    </location>
</feature>
<comment type="caution">
    <text evidence="3">The sequence shown here is derived from an EMBL/GenBank/DDBJ whole genome shotgun (WGS) entry which is preliminary data.</text>
</comment>
<organism evidence="3 4">
    <name type="scientific">Vibrio stylophorae</name>
    <dbReference type="NCBI Taxonomy" id="659351"/>
    <lineage>
        <taxon>Bacteria</taxon>
        <taxon>Pseudomonadati</taxon>
        <taxon>Pseudomonadota</taxon>
        <taxon>Gammaproteobacteria</taxon>
        <taxon>Vibrionales</taxon>
        <taxon>Vibrionaceae</taxon>
        <taxon>Vibrio</taxon>
    </lineage>
</organism>
<dbReference type="CDD" id="cd01948">
    <property type="entry name" value="EAL"/>
    <property type="match status" value="1"/>
</dbReference>
<evidence type="ECO:0000256" key="1">
    <source>
        <dbReference type="SAM" id="Phobius"/>
    </source>
</evidence>
<dbReference type="InterPro" id="IPR050706">
    <property type="entry name" value="Cyclic-di-GMP_PDE-like"/>
</dbReference>
<feature type="transmembrane region" description="Helical" evidence="1">
    <location>
        <begin position="194"/>
        <end position="212"/>
    </location>
</feature>
<dbReference type="PANTHER" id="PTHR33121:SF79">
    <property type="entry name" value="CYCLIC DI-GMP PHOSPHODIESTERASE PDED-RELATED"/>
    <property type="match status" value="1"/>
</dbReference>
<sequence>MIEYFLAVKQKSLKDRLFYGFLSYISTLLSFYLCSQSQGLVAQVQLISISTGVIVALSFIYGHSGIVGVFAGLMTHYMLFDPTPDGMGYLYSITITVLMLLSQSLFTRIYHQHYASRWIFAYFVFLVPGLCAFTVGLFSPNTYTPAQAFNLFLTDSIGILLAAPVAGLIATHMHQKHQWQALIQQFKRTSTSRHLFKFAVITAIFFLLNYEIHGENGYILYLFLLPLLIITAFNFSELTQILLIIIGYSLFIIDNQQLDLLTFNTRLTIFFMFSLVVYIMLDFKYSLRKETQRSNRALYFDHQSNFGTFQKLDHDTIQRNDFIVAAIDLSEIFKQPLNKRDQTLRKISKCIRDHTDYYSDSYMLYDVASLVIMIENNLRAIGRLEKLAPTINHALKADGINFHIHHIFFCRCHKGNRIRQTINLLHMNIRLNDHRHPQPLVDCANSHYTPYINLLEQISTDDIHLVRQNYQSKQTDKAVSFELLSRFYHGGEPLNTEQLFYCAHRLGHMESLELAILNKALRYLQDLPENNYEYGSINLSPDFLSTSTGIEHLLYSVDKLNLLPHKVCVEVVESGTIRNVEVLSHNLQRLRNAGFIIALDDFGAGHSTYNQLLNMPIDTVKIDGSLVRDCYQDAIKRAIIENLREVTKLANIKIVAECVETQAEQAWLQDLGIDYLQGYLIHKPEAV</sequence>
<gene>
    <name evidence="3" type="ORF">VST7929_02784</name>
</gene>
<keyword evidence="1" id="KW-0472">Membrane</keyword>
<accession>A0ABN8DZK0</accession>
<dbReference type="InterPro" id="IPR035919">
    <property type="entry name" value="EAL_sf"/>
</dbReference>
<dbReference type="Pfam" id="PF00563">
    <property type="entry name" value="EAL"/>
    <property type="match status" value="1"/>
</dbReference>
<dbReference type="Proteomes" id="UP000838672">
    <property type="component" value="Unassembled WGS sequence"/>
</dbReference>
<dbReference type="PROSITE" id="PS50883">
    <property type="entry name" value="EAL"/>
    <property type="match status" value="1"/>
</dbReference>
<evidence type="ECO:0000313" key="4">
    <source>
        <dbReference type="Proteomes" id="UP000838672"/>
    </source>
</evidence>
<proteinExistence type="predicted"/>
<dbReference type="PANTHER" id="PTHR33121">
    <property type="entry name" value="CYCLIC DI-GMP PHOSPHODIESTERASE PDEF"/>
    <property type="match status" value="1"/>
</dbReference>
<feature type="transmembrane region" description="Helical" evidence="1">
    <location>
        <begin position="118"/>
        <end position="139"/>
    </location>
</feature>
<evidence type="ECO:0000259" key="2">
    <source>
        <dbReference type="PROSITE" id="PS50883"/>
    </source>
</evidence>
<feature type="transmembrane region" description="Helical" evidence="1">
    <location>
        <begin position="86"/>
        <end position="106"/>
    </location>
</feature>
<feature type="transmembrane region" description="Helical" evidence="1">
    <location>
        <begin position="46"/>
        <end position="74"/>
    </location>
</feature>
<feature type="domain" description="EAL" evidence="2">
    <location>
        <begin position="447"/>
        <end position="687"/>
    </location>
</feature>
<reference evidence="3" key="1">
    <citation type="submission" date="2021-11" db="EMBL/GenBank/DDBJ databases">
        <authorList>
            <person name="Rodrigo-Torres L."/>
            <person name="Arahal R. D."/>
            <person name="Lucena T."/>
        </authorList>
    </citation>
    <scope>NUCLEOTIDE SEQUENCE</scope>
    <source>
        <strain evidence="3">CECT 7929</strain>
    </source>
</reference>
<protein>
    <recommendedName>
        <fullName evidence="2">EAL domain-containing protein</fullName>
    </recommendedName>
</protein>
<dbReference type="RefSeq" id="WP_237467983.1">
    <property type="nucleotide sequence ID" value="NZ_CAKLDI010000002.1"/>
</dbReference>